<dbReference type="GO" id="GO:0006274">
    <property type="term" value="P:DNA replication termination"/>
    <property type="evidence" value="ECO:0007669"/>
    <property type="project" value="InterPro"/>
</dbReference>
<feature type="region of interest" description="Disordered" evidence="1">
    <location>
        <begin position="248"/>
        <end position="274"/>
    </location>
</feature>
<name>A0A1M6PHX1_9GAMM</name>
<accession>A0A1M6PHX1</accession>
<organism evidence="2 3">
    <name type="scientific">Halomonas caseinilytica</name>
    <dbReference type="NCBI Taxonomy" id="438744"/>
    <lineage>
        <taxon>Bacteria</taxon>
        <taxon>Pseudomonadati</taxon>
        <taxon>Pseudomonadota</taxon>
        <taxon>Gammaproteobacteria</taxon>
        <taxon>Oceanospirillales</taxon>
        <taxon>Halomonadaceae</taxon>
        <taxon>Halomonas</taxon>
    </lineage>
</organism>
<dbReference type="GO" id="GO:0005737">
    <property type="term" value="C:cytoplasm"/>
    <property type="evidence" value="ECO:0007669"/>
    <property type="project" value="InterPro"/>
</dbReference>
<evidence type="ECO:0000313" key="3">
    <source>
        <dbReference type="Proteomes" id="UP000184248"/>
    </source>
</evidence>
<reference evidence="3" key="1">
    <citation type="submission" date="2016-11" db="EMBL/GenBank/DDBJ databases">
        <authorList>
            <person name="Varghese N."/>
            <person name="Submissions S."/>
        </authorList>
    </citation>
    <scope>NUCLEOTIDE SEQUENCE [LARGE SCALE GENOMIC DNA]</scope>
    <source>
        <strain evidence="3">ALO Sharm</strain>
    </source>
</reference>
<feature type="compositionally biased region" description="Basic and acidic residues" evidence="1">
    <location>
        <begin position="259"/>
        <end position="274"/>
    </location>
</feature>
<evidence type="ECO:0000313" key="2">
    <source>
        <dbReference type="EMBL" id="SHK07536.1"/>
    </source>
</evidence>
<dbReference type="Gene3D" id="3.50.14.10">
    <property type="entry name" value="Replication terminator Tus, domain 1 superfamily/Replication terminator Tus"/>
    <property type="match status" value="1"/>
</dbReference>
<dbReference type="EMBL" id="FRAL01000001">
    <property type="protein sequence ID" value="SHK07536.1"/>
    <property type="molecule type" value="Genomic_DNA"/>
</dbReference>
<evidence type="ECO:0000256" key="1">
    <source>
        <dbReference type="SAM" id="MobiDB-lite"/>
    </source>
</evidence>
<proteinExistence type="predicted"/>
<sequence length="291" mass="32870">MTTQAPEYRLLAKLEAAFDRLVERAEALVDTWRLSNAESWTFETAPADAAWLHRALLDFWYQDGQDGRSTRSYIGLFAANEAVMEKLGAVNAAKKAFAEQLAEIRREVPGLIPEIKAVLPFRHPALHAHLHGVGLARLHLKQCWRAIPAAPAEVSRIRLAWYTSGRSIKRLSVRDAERMLLALDSDAAHVRIQLRTLAGLPDSEPLAQVQPQAPLMRANLFFREPLDNGHSRQAMNVALPLFVPTANGQLPDINQPPRHPPEKRTRAKRSDARLEDTPLLPSLRIYRYRDR</sequence>
<dbReference type="Proteomes" id="UP000184248">
    <property type="component" value="Unassembled WGS sequence"/>
</dbReference>
<protein>
    <submittedName>
        <fullName evidence="2">DNA replication terminus site binding protein</fullName>
    </submittedName>
</protein>
<dbReference type="InterPro" id="IPR036381">
    <property type="entry name" value="Tus_dom1"/>
</dbReference>
<dbReference type="OrthoDB" id="6354133at2"/>
<keyword evidence="3" id="KW-1185">Reference proteome</keyword>
<dbReference type="AlphaFoldDB" id="A0A1M6PHX1"/>
<dbReference type="GO" id="GO:0003677">
    <property type="term" value="F:DNA binding"/>
    <property type="evidence" value="ECO:0007669"/>
    <property type="project" value="InterPro"/>
</dbReference>
<dbReference type="RefSeq" id="WP_064698528.1">
    <property type="nucleotide sequence ID" value="NZ_BDEO01000001.1"/>
</dbReference>
<gene>
    <name evidence="2" type="ORF">SAMN05192556_101742</name>
</gene>